<dbReference type="PROSITE" id="PS50280">
    <property type="entry name" value="SET"/>
    <property type="match status" value="1"/>
</dbReference>
<dbReference type="InterPro" id="IPR046341">
    <property type="entry name" value="SET_dom_sf"/>
</dbReference>
<dbReference type="InterPro" id="IPR053201">
    <property type="entry name" value="Flavunoidine_N-MTase"/>
</dbReference>
<dbReference type="SUPFAM" id="SSF82199">
    <property type="entry name" value="SET domain"/>
    <property type="match status" value="2"/>
</dbReference>
<reference evidence="2" key="1">
    <citation type="journal article" date="2020" name="J. Eukaryot. Microbiol.">
        <title>De novo Sequencing, Assembly and Annotation of the Transcriptome for the Free-Living Testate Amoeba Arcella intermedia.</title>
        <authorList>
            <person name="Ribeiro G.M."/>
            <person name="Porfirio-Sousa A.L."/>
            <person name="Maurer-Alcala X.X."/>
            <person name="Katz L.A."/>
            <person name="Lahr D.J.G."/>
        </authorList>
    </citation>
    <scope>NUCLEOTIDE SEQUENCE</scope>
</reference>
<dbReference type="AlphaFoldDB" id="A0A6B2LBP0"/>
<proteinExistence type="predicted"/>
<feature type="domain" description="SET" evidence="1">
    <location>
        <begin position="158"/>
        <end position="268"/>
    </location>
</feature>
<dbReference type="Pfam" id="PF00856">
    <property type="entry name" value="SET"/>
    <property type="match status" value="2"/>
</dbReference>
<evidence type="ECO:0000313" key="2">
    <source>
        <dbReference type="EMBL" id="NDV34138.1"/>
    </source>
</evidence>
<dbReference type="EMBL" id="GIBP01005169">
    <property type="protein sequence ID" value="NDV34138.1"/>
    <property type="molecule type" value="Transcribed_RNA"/>
</dbReference>
<organism evidence="2">
    <name type="scientific">Arcella intermedia</name>
    <dbReference type="NCBI Taxonomy" id="1963864"/>
    <lineage>
        <taxon>Eukaryota</taxon>
        <taxon>Amoebozoa</taxon>
        <taxon>Tubulinea</taxon>
        <taxon>Elardia</taxon>
        <taxon>Arcellinida</taxon>
        <taxon>Sphaerothecina</taxon>
        <taxon>Arcellidae</taxon>
        <taxon>Arcella</taxon>
    </lineage>
</organism>
<evidence type="ECO:0000259" key="1">
    <source>
        <dbReference type="PROSITE" id="PS50280"/>
    </source>
</evidence>
<accession>A0A6B2LBP0</accession>
<name>A0A6B2LBP0_9EUKA</name>
<sequence length="268" mass="30784">MLLLDPTQMSQQYTLIVLDESNNNNNSMQYQLDKDTHFVEINGKRQVFGFDGYMNHSCNPNVICKNLSDSLYVGIARRDIGVGDEITCDYALFDYLCDGHEIEVCLCGEEGCRKSMRGFVNLDRKTQLELLPFVDEGILENFVRDQKLVNVGEMSGNDSCQVVYDEGRMEWKVMARKDLRIGDVIWEGRALVIHEKDEKQNVLFLFEGKYYIASEKMFVVQSSCRLFLKGGSFMNGSNTPNCLISYLNDNAYQLKAIRDIHTHHEITH</sequence>
<dbReference type="Gene3D" id="2.170.270.10">
    <property type="entry name" value="SET domain"/>
    <property type="match status" value="2"/>
</dbReference>
<dbReference type="PANTHER" id="PTHR12350:SF19">
    <property type="entry name" value="SET DOMAIN-CONTAINING PROTEIN"/>
    <property type="match status" value="1"/>
</dbReference>
<protein>
    <recommendedName>
        <fullName evidence="1">SET domain-containing protein</fullName>
    </recommendedName>
</protein>
<dbReference type="InterPro" id="IPR001214">
    <property type="entry name" value="SET_dom"/>
</dbReference>
<dbReference type="PANTHER" id="PTHR12350">
    <property type="entry name" value="HISTONE-LYSINE N-METHYLTRANSFERASE-RELATED"/>
    <property type="match status" value="1"/>
</dbReference>